<name>A0A371WZN4_9HYPH</name>
<keyword evidence="4" id="KW-1185">Reference proteome</keyword>
<accession>A0A371WZN4</accession>
<comment type="caution">
    <text evidence="3">The sequence shown here is derived from an EMBL/GenBank/DDBJ whole genome shotgun (WGS) entry which is preliminary data.</text>
</comment>
<feature type="chain" id="PRO_5016737705" description="DUF945 family protein" evidence="2">
    <location>
        <begin position="25"/>
        <end position="433"/>
    </location>
</feature>
<reference evidence="3 4" key="1">
    <citation type="submission" date="2018-08" db="EMBL/GenBank/DDBJ databases">
        <title>Fulvimarina sp. 85, whole genome shotgun sequence.</title>
        <authorList>
            <person name="Tuo L."/>
        </authorList>
    </citation>
    <scope>NUCLEOTIDE SEQUENCE [LARGE SCALE GENOMIC DNA]</scope>
    <source>
        <strain evidence="3 4">85</strain>
    </source>
</reference>
<protein>
    <recommendedName>
        <fullName evidence="5">DUF945 family protein</fullName>
    </recommendedName>
</protein>
<dbReference type="EMBL" id="QURL01000007">
    <property type="protein sequence ID" value="RFC62396.1"/>
    <property type="molecule type" value="Genomic_DNA"/>
</dbReference>
<dbReference type="Proteomes" id="UP000264310">
    <property type="component" value="Unassembled WGS sequence"/>
</dbReference>
<feature type="signal peptide" evidence="2">
    <location>
        <begin position="1"/>
        <end position="24"/>
    </location>
</feature>
<sequence>MRRITAGLSAAAFATLLGSGTALAADADAFAERLKEAMASQGAQMSYDEAVSENDTVIIRGVTLGQGPNSVDFGQVNFENVVGEPTTGYEVARVGFEDVSGIDKAEGDRDVSYDVSGMSIENLLVAGTEPSDSQPALLQGTPFFFERGTIEEIKLSEEGKDTFTLTNLVANSTIGDDDSFDSRLSVGNFQLVLPENTEEDGVNFAREIGYDTLTGSMNADAAWTPQQGKVSLSPVTFNIQNVGTLQTDLAIDGYTPQVIQSLQQITDEMRKNPEGQQNSGMAFMGILAQLSVANISVEFQDDSLTKRVIDYYAEQTSQTPEAIIDLATQTVEANLGQIGDEAFRNQVVGAVRNFLETPESIRVATEPSQPIPFMQIFGAAMGAPQTIPNVLQLTVESDGGAPASTAPAPGTDASGTAGSGSTESGSGGANSAQ</sequence>
<gene>
    <name evidence="3" type="ORF">DYI37_16340</name>
</gene>
<proteinExistence type="predicted"/>
<keyword evidence="2" id="KW-0732">Signal</keyword>
<dbReference type="AlphaFoldDB" id="A0A371WZN4"/>
<evidence type="ECO:0000256" key="2">
    <source>
        <dbReference type="SAM" id="SignalP"/>
    </source>
</evidence>
<feature type="compositionally biased region" description="Low complexity" evidence="1">
    <location>
        <begin position="397"/>
        <end position="433"/>
    </location>
</feature>
<dbReference type="RefSeq" id="WP_116684335.1">
    <property type="nucleotide sequence ID" value="NZ_QURL01000007.1"/>
</dbReference>
<dbReference type="OrthoDB" id="7824623at2"/>
<evidence type="ECO:0000313" key="3">
    <source>
        <dbReference type="EMBL" id="RFC62396.1"/>
    </source>
</evidence>
<evidence type="ECO:0008006" key="5">
    <source>
        <dbReference type="Google" id="ProtNLM"/>
    </source>
</evidence>
<feature type="region of interest" description="Disordered" evidence="1">
    <location>
        <begin position="396"/>
        <end position="433"/>
    </location>
</feature>
<evidence type="ECO:0000313" key="4">
    <source>
        <dbReference type="Proteomes" id="UP000264310"/>
    </source>
</evidence>
<organism evidence="3 4">
    <name type="scientific">Fulvimarina endophytica</name>
    <dbReference type="NCBI Taxonomy" id="2293836"/>
    <lineage>
        <taxon>Bacteria</taxon>
        <taxon>Pseudomonadati</taxon>
        <taxon>Pseudomonadota</taxon>
        <taxon>Alphaproteobacteria</taxon>
        <taxon>Hyphomicrobiales</taxon>
        <taxon>Aurantimonadaceae</taxon>
        <taxon>Fulvimarina</taxon>
    </lineage>
</organism>
<evidence type="ECO:0000256" key="1">
    <source>
        <dbReference type="SAM" id="MobiDB-lite"/>
    </source>
</evidence>